<protein>
    <submittedName>
        <fullName evidence="1">Uncharacterized protein</fullName>
    </submittedName>
</protein>
<reference evidence="1 2" key="1">
    <citation type="submission" date="2020-09" db="EMBL/GenBank/DDBJ databases">
        <title>Pseudoxanthomonas sp. CAU 1598 isolated from sand of Yaerae Beach.</title>
        <authorList>
            <person name="Kim W."/>
        </authorList>
    </citation>
    <scope>NUCLEOTIDE SEQUENCE [LARGE SCALE GENOMIC DNA]</scope>
    <source>
        <strain evidence="1 2">CAU 1598</strain>
    </source>
</reference>
<dbReference type="Proteomes" id="UP000613768">
    <property type="component" value="Unassembled WGS sequence"/>
</dbReference>
<proteinExistence type="predicted"/>
<comment type="caution">
    <text evidence="1">The sequence shown here is derived from an EMBL/GenBank/DDBJ whole genome shotgun (WGS) entry which is preliminary data.</text>
</comment>
<name>A0AAW3ZSE4_9GAMM</name>
<keyword evidence="2" id="KW-1185">Reference proteome</keyword>
<accession>A0AAW3ZSE4</accession>
<evidence type="ECO:0000313" key="1">
    <source>
        <dbReference type="EMBL" id="MBD8528012.1"/>
    </source>
</evidence>
<dbReference type="EMBL" id="JACYTR010000076">
    <property type="protein sequence ID" value="MBD8528012.1"/>
    <property type="molecule type" value="Genomic_DNA"/>
</dbReference>
<evidence type="ECO:0000313" key="2">
    <source>
        <dbReference type="Proteomes" id="UP000613768"/>
    </source>
</evidence>
<dbReference type="AlphaFoldDB" id="A0AAW3ZSE4"/>
<sequence length="376" mass="41318">MRTEAETPAQQLALLKQAADAVEEILLAGTTTASQSTQRSLAAAFEEVSRARFLRLGSTLRIVLEELKRLQTAPERFSGSRLAFFLDRAWLLARTSRRALETDDQALQARLTAGPANCPVNQMNLALLGVMKRHVPGAFSAFEFRLRLIEALEVDGARLEPGTPMLYSLVFPARAGAEVPPEAFLTLQQKQGFRPTDLLQHKQIVLENAALSTAAPWRIALGPESKLNLAAELDDWSAWVDWSPRAWLQKLKAHRPDPLELAVELNDEVLLRDWRLTTPFEISEQPGRGPEQVATLAACGMHWTLRVDAAESHLLQAIETAQAGAEGGPALFAMAHVELGRAVLTPLSLLDARPAYITISEKQIDKAALVKALNKP</sequence>
<organism evidence="1 2">
    <name type="scientific">Pseudomarimonas arenosa</name>
    <dbReference type="NCBI Taxonomy" id="2774145"/>
    <lineage>
        <taxon>Bacteria</taxon>
        <taxon>Pseudomonadati</taxon>
        <taxon>Pseudomonadota</taxon>
        <taxon>Gammaproteobacteria</taxon>
        <taxon>Lysobacterales</taxon>
        <taxon>Lysobacteraceae</taxon>
        <taxon>Pseudomarimonas</taxon>
    </lineage>
</organism>
<dbReference type="RefSeq" id="WP_192031433.1">
    <property type="nucleotide sequence ID" value="NZ_JACYTR010000076.1"/>
</dbReference>
<gene>
    <name evidence="1" type="ORF">IFO71_19870</name>
</gene>